<dbReference type="InterPro" id="IPR002477">
    <property type="entry name" value="Peptidoglycan-bd-like"/>
</dbReference>
<accession>A0ABP6S8K2</accession>
<dbReference type="Gene3D" id="3.30.1380.10">
    <property type="match status" value="1"/>
</dbReference>
<dbReference type="InterPro" id="IPR009045">
    <property type="entry name" value="Zn_M74/Hedgehog-like"/>
</dbReference>
<evidence type="ECO:0000313" key="9">
    <source>
        <dbReference type="EMBL" id="GAA3370656.1"/>
    </source>
</evidence>
<keyword evidence="5" id="KW-0378">Hydrolase</keyword>
<dbReference type="EMBL" id="BAAAYL010000001">
    <property type="protein sequence ID" value="GAA3370656.1"/>
    <property type="molecule type" value="Genomic_DNA"/>
</dbReference>
<dbReference type="RefSeq" id="WP_345035715.1">
    <property type="nucleotide sequence ID" value="NZ_BAAAYL010000001.1"/>
</dbReference>
<dbReference type="InterPro" id="IPR036365">
    <property type="entry name" value="PGBD-like_sf"/>
</dbReference>
<keyword evidence="6" id="KW-0862">Zinc</keyword>
<evidence type="ECO:0000259" key="8">
    <source>
        <dbReference type="Pfam" id="PF01471"/>
    </source>
</evidence>
<evidence type="ECO:0000256" key="1">
    <source>
        <dbReference type="ARBA" id="ARBA00022670"/>
    </source>
</evidence>
<name>A0ABP6S8K2_9ACTN</name>
<keyword evidence="3" id="KW-0732">Signal</keyword>
<feature type="domain" description="Peptidoglycan binding-like" evidence="8">
    <location>
        <begin position="113"/>
        <end position="167"/>
    </location>
</feature>
<evidence type="ECO:0000256" key="5">
    <source>
        <dbReference type="ARBA" id="ARBA00022801"/>
    </source>
</evidence>
<evidence type="ECO:0000313" key="10">
    <source>
        <dbReference type="Proteomes" id="UP001499990"/>
    </source>
</evidence>
<dbReference type="Proteomes" id="UP001499990">
    <property type="component" value="Unassembled WGS sequence"/>
</dbReference>
<organism evidence="9 10">
    <name type="scientific">Streptomyces sannanensis</name>
    <dbReference type="NCBI Taxonomy" id="285536"/>
    <lineage>
        <taxon>Bacteria</taxon>
        <taxon>Bacillati</taxon>
        <taxon>Actinomycetota</taxon>
        <taxon>Actinomycetes</taxon>
        <taxon>Kitasatosporales</taxon>
        <taxon>Streptomycetaceae</taxon>
        <taxon>Streptomyces</taxon>
    </lineage>
</organism>
<dbReference type="InterPro" id="IPR036366">
    <property type="entry name" value="PGBDSf"/>
</dbReference>
<reference evidence="10" key="1">
    <citation type="journal article" date="2019" name="Int. J. Syst. Evol. Microbiol.">
        <title>The Global Catalogue of Microorganisms (GCM) 10K type strain sequencing project: providing services to taxonomists for standard genome sequencing and annotation.</title>
        <authorList>
            <consortium name="The Broad Institute Genomics Platform"/>
            <consortium name="The Broad Institute Genome Sequencing Center for Infectious Disease"/>
            <person name="Wu L."/>
            <person name="Ma J."/>
        </authorList>
    </citation>
    <scope>NUCLEOTIDE SEQUENCE [LARGE SCALE GENOMIC DNA]</scope>
    <source>
        <strain evidence="10">JCM 9651</strain>
    </source>
</reference>
<evidence type="ECO:0000256" key="4">
    <source>
        <dbReference type="ARBA" id="ARBA00022764"/>
    </source>
</evidence>
<sequence length="331" mass="34459">MTLFAARIPLPLPRLVVLLATTLALLLGLGRPADAFAGAFFPTQSTGTRGSDVVALQHLLNARGQSLATDGVFGSGTVSAVKSFQGANGLAADGIVGPATWGKAIITVREGDSGPAVKAVQSLLNAKRSAGLTVDGVFGSGTASAVRTFQSHAGLGADGVVGADTWRNLLWHYESVNFGAGTLCDENPDGNTSANWGTGAAVGQLEAAAATFSSNGRGRVPVGDLSWEHGGDINGHSSHEAGMDADVWPIRTDAAQCTASRITWQSSTYDRAATRKLVQAIRAAAPGHIKVIWFNDPVLIDEGLTEPLTNHDNHLHIRYCEAVHPNSLYDC</sequence>
<dbReference type="Pfam" id="PF01471">
    <property type="entry name" value="PG_binding_1"/>
    <property type="match status" value="2"/>
</dbReference>
<keyword evidence="1" id="KW-0645">Protease</keyword>
<dbReference type="Pfam" id="PF03411">
    <property type="entry name" value="Peptidase_M74"/>
    <property type="match status" value="1"/>
</dbReference>
<proteinExistence type="predicted"/>
<dbReference type="Gene3D" id="1.10.101.10">
    <property type="entry name" value="PGBD-like superfamily/PGBD"/>
    <property type="match status" value="2"/>
</dbReference>
<dbReference type="InterPro" id="IPR005073">
    <property type="entry name" value="Peptidase_M74"/>
</dbReference>
<evidence type="ECO:0000256" key="3">
    <source>
        <dbReference type="ARBA" id="ARBA00022729"/>
    </source>
</evidence>
<dbReference type="SUPFAM" id="SSF55166">
    <property type="entry name" value="Hedgehog/DD-peptidase"/>
    <property type="match status" value="1"/>
</dbReference>
<protein>
    <recommendedName>
        <fullName evidence="8">Peptidoglycan binding-like domain-containing protein</fullName>
    </recommendedName>
</protein>
<keyword evidence="10" id="KW-1185">Reference proteome</keyword>
<gene>
    <name evidence="9" type="ORF">GCM10020367_18140</name>
</gene>
<keyword evidence="2" id="KW-0479">Metal-binding</keyword>
<dbReference type="SUPFAM" id="SSF47090">
    <property type="entry name" value="PGBD-like"/>
    <property type="match status" value="2"/>
</dbReference>
<comment type="caution">
    <text evidence="9">The sequence shown here is derived from an EMBL/GenBank/DDBJ whole genome shotgun (WGS) entry which is preliminary data.</text>
</comment>
<feature type="domain" description="Peptidoglycan binding-like" evidence="8">
    <location>
        <begin position="49"/>
        <end position="102"/>
    </location>
</feature>
<evidence type="ECO:0000256" key="6">
    <source>
        <dbReference type="ARBA" id="ARBA00022833"/>
    </source>
</evidence>
<keyword evidence="4" id="KW-0574">Periplasm</keyword>
<evidence type="ECO:0000256" key="2">
    <source>
        <dbReference type="ARBA" id="ARBA00022723"/>
    </source>
</evidence>
<evidence type="ECO:0000256" key="7">
    <source>
        <dbReference type="ARBA" id="ARBA00023049"/>
    </source>
</evidence>
<keyword evidence="7" id="KW-0482">Metalloprotease</keyword>